<feature type="compositionally biased region" description="Basic and acidic residues" evidence="1">
    <location>
        <begin position="244"/>
        <end position="265"/>
    </location>
</feature>
<sequence length="297" mass="34280">MARVPSVLRFQVICDELDRVGISGPTPSPSRPSLRSVATTAYTNTQSIPLNKALPISPTASVSSWQSSCNSDTMSCTSSVSSATSRPPREQLEGFDPHFQQLAMAPFPHGYVLPCEFAFLGCNLQFNPEYQEDWISHSASHFSTHSPPPKVICTFCNREYDSVERGIDPMTNWTSRMIHIERHFWDSRRVGDQEMVHPRPDYFVLDYMLHKNLLSKKDYLHLIQYTERPECENLYSLGYQTPEMKRRAETEERRARQTHNLDNERRRMKRGKIPKENRPSPTVSRREVKISTNHYTA</sequence>
<keyword evidence="3" id="KW-1185">Reference proteome</keyword>
<feature type="compositionally biased region" description="Basic and acidic residues" evidence="1">
    <location>
        <begin position="273"/>
        <end position="285"/>
    </location>
</feature>
<evidence type="ECO:0000313" key="2">
    <source>
        <dbReference type="EMBL" id="RDL39005.1"/>
    </source>
</evidence>
<dbReference type="Proteomes" id="UP000254866">
    <property type="component" value="Unassembled WGS sequence"/>
</dbReference>
<dbReference type="AlphaFoldDB" id="A0A370TU06"/>
<comment type="caution">
    <text evidence="2">The sequence shown here is derived from an EMBL/GenBank/DDBJ whole genome shotgun (WGS) entry which is preliminary data.</text>
</comment>
<dbReference type="GeneID" id="43596194"/>
<name>A0A370TU06_9HELO</name>
<dbReference type="STRING" id="2656787.A0A370TU06"/>
<organism evidence="2 3">
    <name type="scientific">Venustampulla echinocandica</name>
    <dbReference type="NCBI Taxonomy" id="2656787"/>
    <lineage>
        <taxon>Eukaryota</taxon>
        <taxon>Fungi</taxon>
        <taxon>Dikarya</taxon>
        <taxon>Ascomycota</taxon>
        <taxon>Pezizomycotina</taxon>
        <taxon>Leotiomycetes</taxon>
        <taxon>Helotiales</taxon>
        <taxon>Pleuroascaceae</taxon>
        <taxon>Venustampulla</taxon>
    </lineage>
</organism>
<dbReference type="OrthoDB" id="409136at2759"/>
<proteinExistence type="predicted"/>
<feature type="region of interest" description="Disordered" evidence="1">
    <location>
        <begin position="244"/>
        <end position="285"/>
    </location>
</feature>
<evidence type="ECO:0000256" key="1">
    <source>
        <dbReference type="SAM" id="MobiDB-lite"/>
    </source>
</evidence>
<gene>
    <name evidence="2" type="ORF">BP5553_03345</name>
</gene>
<dbReference type="RefSeq" id="XP_031871661.1">
    <property type="nucleotide sequence ID" value="XM_032011968.1"/>
</dbReference>
<accession>A0A370TU06</accession>
<dbReference type="EMBL" id="NPIC01000002">
    <property type="protein sequence ID" value="RDL39005.1"/>
    <property type="molecule type" value="Genomic_DNA"/>
</dbReference>
<protein>
    <submittedName>
        <fullName evidence="2">Uncharacterized protein</fullName>
    </submittedName>
</protein>
<reference evidence="2 3" key="1">
    <citation type="journal article" date="2018" name="IMA Fungus">
        <title>IMA Genome-F 9: Draft genome sequence of Annulohypoxylon stygium, Aspergillus mulundensis, Berkeleyomyces basicola (syn. Thielaviopsis basicola), Ceratocystis smalleyi, two Cercospora beticola strains, Coleophoma cylindrospora, Fusarium fracticaudum, Phialophora cf. hyalina, and Morchella septimelata.</title>
        <authorList>
            <person name="Wingfield B.D."/>
            <person name="Bills G.F."/>
            <person name="Dong Y."/>
            <person name="Huang W."/>
            <person name="Nel W.J."/>
            <person name="Swalarsk-Parry B.S."/>
            <person name="Vaghefi N."/>
            <person name="Wilken P.M."/>
            <person name="An Z."/>
            <person name="de Beer Z.W."/>
            <person name="De Vos L."/>
            <person name="Chen L."/>
            <person name="Duong T.A."/>
            <person name="Gao Y."/>
            <person name="Hammerbacher A."/>
            <person name="Kikkert J.R."/>
            <person name="Li Y."/>
            <person name="Li H."/>
            <person name="Li K."/>
            <person name="Li Q."/>
            <person name="Liu X."/>
            <person name="Ma X."/>
            <person name="Naidoo K."/>
            <person name="Pethybridge S.J."/>
            <person name="Sun J."/>
            <person name="Steenkamp E.T."/>
            <person name="van der Nest M.A."/>
            <person name="van Wyk S."/>
            <person name="Wingfield M.J."/>
            <person name="Xiong C."/>
            <person name="Yue Q."/>
            <person name="Zhang X."/>
        </authorList>
    </citation>
    <scope>NUCLEOTIDE SEQUENCE [LARGE SCALE GENOMIC DNA]</scope>
    <source>
        <strain evidence="2 3">BP 5553</strain>
    </source>
</reference>
<evidence type="ECO:0000313" key="3">
    <source>
        <dbReference type="Proteomes" id="UP000254866"/>
    </source>
</evidence>